<dbReference type="Proteomes" id="UP001320148">
    <property type="component" value="Chromosome"/>
</dbReference>
<dbReference type="Pfam" id="PF00300">
    <property type="entry name" value="His_Phos_1"/>
    <property type="match status" value="1"/>
</dbReference>
<dbReference type="InterPro" id="IPR050275">
    <property type="entry name" value="PGM_Phosphatase"/>
</dbReference>
<dbReference type="PANTHER" id="PTHR48100:SF1">
    <property type="entry name" value="HISTIDINE PHOSPHATASE FAMILY PROTEIN-RELATED"/>
    <property type="match status" value="1"/>
</dbReference>
<protein>
    <submittedName>
        <fullName evidence="3">Phosphatase</fullName>
    </submittedName>
</protein>
<gene>
    <name evidence="3" type="primary">pgm</name>
    <name evidence="3" type="ORF">DSLASN_30000</name>
</gene>
<dbReference type="InterPro" id="IPR013078">
    <property type="entry name" value="His_Pase_superF_clade-1"/>
</dbReference>
<dbReference type="EMBL" id="AP024488">
    <property type="protein sequence ID" value="BCS97368.1"/>
    <property type="molecule type" value="Genomic_DNA"/>
</dbReference>
<keyword evidence="1" id="KW-0324">Glycolysis</keyword>
<organism evidence="3 4">
    <name type="scientific">Desulfoluna limicola</name>
    <dbReference type="NCBI Taxonomy" id="2810562"/>
    <lineage>
        <taxon>Bacteria</taxon>
        <taxon>Pseudomonadati</taxon>
        <taxon>Thermodesulfobacteriota</taxon>
        <taxon>Desulfobacteria</taxon>
        <taxon>Desulfobacterales</taxon>
        <taxon>Desulfolunaceae</taxon>
        <taxon>Desulfoluna</taxon>
    </lineage>
</organism>
<keyword evidence="2" id="KW-0413">Isomerase</keyword>
<keyword evidence="4" id="KW-1185">Reference proteome</keyword>
<reference evidence="3 4" key="1">
    <citation type="submission" date="2021-02" db="EMBL/GenBank/DDBJ databases">
        <title>Complete genome of Desulfoluna sp. strain ASN36.</title>
        <authorList>
            <person name="Takahashi A."/>
            <person name="Kojima H."/>
            <person name="Fukui M."/>
        </authorList>
    </citation>
    <scope>NUCLEOTIDE SEQUENCE [LARGE SCALE GENOMIC DNA]</scope>
    <source>
        <strain evidence="3 4">ASN36</strain>
    </source>
</reference>
<dbReference type="SMART" id="SM00855">
    <property type="entry name" value="PGAM"/>
    <property type="match status" value="1"/>
</dbReference>
<dbReference type="PIRSF" id="PIRSF000709">
    <property type="entry name" value="6PFK_2-Ptase"/>
    <property type="match status" value="1"/>
</dbReference>
<accession>A0ABM7PJ05</accession>
<evidence type="ECO:0000256" key="1">
    <source>
        <dbReference type="ARBA" id="ARBA00023152"/>
    </source>
</evidence>
<dbReference type="SUPFAM" id="SSF53254">
    <property type="entry name" value="Phosphoglycerate mutase-like"/>
    <property type="match status" value="1"/>
</dbReference>
<sequence>MTQSPTTLYLVRHGQTTWNLERRLQGHLDSRLTETGRNQAMAAGELLSHTSITAAFASPLGRAMETAHLIIGQRNIPLTPKEGLKEIGLGLLEGMSMDEAKRAHPIPFANFWNQPHRFTLEGAETVSQLQKRVLRSITDIANNHAGQSLLLVSHAIAIKTALAFFLKKELTELGEIILPENGSILTIQKTRGAFALLNPDACIQVGPQPAPLTC</sequence>
<dbReference type="InterPro" id="IPR001345">
    <property type="entry name" value="PG/BPGM_mutase_AS"/>
</dbReference>
<dbReference type="PROSITE" id="PS00175">
    <property type="entry name" value="PG_MUTASE"/>
    <property type="match status" value="1"/>
</dbReference>
<proteinExistence type="predicted"/>
<evidence type="ECO:0000313" key="4">
    <source>
        <dbReference type="Proteomes" id="UP001320148"/>
    </source>
</evidence>
<evidence type="ECO:0000313" key="3">
    <source>
        <dbReference type="EMBL" id="BCS97368.1"/>
    </source>
</evidence>
<dbReference type="CDD" id="cd07067">
    <property type="entry name" value="HP_PGM_like"/>
    <property type="match status" value="1"/>
</dbReference>
<evidence type="ECO:0000256" key="2">
    <source>
        <dbReference type="ARBA" id="ARBA00023235"/>
    </source>
</evidence>
<dbReference type="PANTHER" id="PTHR48100">
    <property type="entry name" value="BROAD-SPECIFICITY PHOSPHATASE YOR283W-RELATED"/>
    <property type="match status" value="1"/>
</dbReference>
<dbReference type="Gene3D" id="3.40.50.1240">
    <property type="entry name" value="Phosphoglycerate mutase-like"/>
    <property type="match status" value="1"/>
</dbReference>
<dbReference type="RefSeq" id="WP_236888798.1">
    <property type="nucleotide sequence ID" value="NZ_AP024488.1"/>
</dbReference>
<dbReference type="InterPro" id="IPR029033">
    <property type="entry name" value="His_PPase_superfam"/>
</dbReference>
<name>A0ABM7PJ05_9BACT</name>